<sequence>MTRRGARIARRACATRRGERLLRGAIAVLLAAFAVGSLDNLLFAVPAAICSSLLAVSAITGWCPIDLGARRPAEDESNAFGYPDARERIPN</sequence>
<accession>A0ABV5SPU3</accession>
<keyword evidence="1" id="KW-1133">Transmembrane helix</keyword>
<dbReference type="EMBL" id="JBHMBL010000001">
    <property type="protein sequence ID" value="MFB9642356.1"/>
    <property type="molecule type" value="Genomic_DNA"/>
</dbReference>
<evidence type="ECO:0000256" key="1">
    <source>
        <dbReference type="SAM" id="Phobius"/>
    </source>
</evidence>
<evidence type="ECO:0000313" key="3">
    <source>
        <dbReference type="Proteomes" id="UP001589667"/>
    </source>
</evidence>
<feature type="transmembrane region" description="Helical" evidence="1">
    <location>
        <begin position="21"/>
        <end position="38"/>
    </location>
</feature>
<dbReference type="Proteomes" id="UP001589667">
    <property type="component" value="Unassembled WGS sequence"/>
</dbReference>
<keyword evidence="1" id="KW-0812">Transmembrane</keyword>
<feature type="transmembrane region" description="Helical" evidence="1">
    <location>
        <begin position="44"/>
        <end position="65"/>
    </location>
</feature>
<organism evidence="2 3">
    <name type="scientific">Agromyces lapidis</name>
    <dbReference type="NCBI Taxonomy" id="279574"/>
    <lineage>
        <taxon>Bacteria</taxon>
        <taxon>Bacillati</taxon>
        <taxon>Actinomycetota</taxon>
        <taxon>Actinomycetes</taxon>
        <taxon>Micrococcales</taxon>
        <taxon>Microbacteriaceae</taxon>
        <taxon>Agromyces</taxon>
    </lineage>
</organism>
<comment type="caution">
    <text evidence="2">The sequence shown here is derived from an EMBL/GenBank/DDBJ whole genome shotgun (WGS) entry which is preliminary data.</text>
</comment>
<protein>
    <submittedName>
        <fullName evidence="2">DUF2892 domain-containing protein</fullName>
    </submittedName>
</protein>
<proteinExistence type="predicted"/>
<name>A0ABV5SPU3_9MICO</name>
<reference evidence="2 3" key="1">
    <citation type="submission" date="2024-09" db="EMBL/GenBank/DDBJ databases">
        <authorList>
            <person name="Sun Q."/>
            <person name="Mori K."/>
        </authorList>
    </citation>
    <scope>NUCLEOTIDE SEQUENCE [LARGE SCALE GENOMIC DNA]</scope>
    <source>
        <strain evidence="2 3">JCM 14321</strain>
    </source>
</reference>
<evidence type="ECO:0000313" key="2">
    <source>
        <dbReference type="EMBL" id="MFB9642356.1"/>
    </source>
</evidence>
<gene>
    <name evidence="2" type="ORF">ACFFQV_08650</name>
</gene>
<keyword evidence="3" id="KW-1185">Reference proteome</keyword>
<keyword evidence="1" id="KW-0472">Membrane</keyword>
<dbReference type="RefSeq" id="WP_157424086.1">
    <property type="nucleotide sequence ID" value="NZ_BAAANI010000001.1"/>
</dbReference>